<gene>
    <name evidence="5" type="ORF">EDC61_103119</name>
</gene>
<evidence type="ECO:0000256" key="1">
    <source>
        <dbReference type="ARBA" id="ARBA00022741"/>
    </source>
</evidence>
<dbReference type="InterPro" id="IPR041628">
    <property type="entry name" value="ChlI/MoxR_AAA_lid"/>
</dbReference>
<dbReference type="AlphaFoldDB" id="A0A4R3K097"/>
<evidence type="ECO:0000313" key="6">
    <source>
        <dbReference type="Proteomes" id="UP000295135"/>
    </source>
</evidence>
<dbReference type="Gene3D" id="1.10.8.80">
    <property type="entry name" value="Magnesium chelatase subunit I, C-Terminal domain"/>
    <property type="match status" value="1"/>
</dbReference>
<dbReference type="GO" id="GO:0005524">
    <property type="term" value="F:ATP binding"/>
    <property type="evidence" value="ECO:0007669"/>
    <property type="project" value="UniProtKB-KW"/>
</dbReference>
<dbReference type="FunFam" id="3.40.50.300:FF:000640">
    <property type="entry name" value="MoxR family ATPase"/>
    <property type="match status" value="1"/>
</dbReference>
<name>A0A4R3K097_9PROT</name>
<dbReference type="SMART" id="SM00382">
    <property type="entry name" value="AAA"/>
    <property type="match status" value="1"/>
</dbReference>
<organism evidence="5 6">
    <name type="scientific">Sulfuritortus calidifontis</name>
    <dbReference type="NCBI Taxonomy" id="1914471"/>
    <lineage>
        <taxon>Bacteria</taxon>
        <taxon>Pseudomonadati</taxon>
        <taxon>Pseudomonadota</taxon>
        <taxon>Betaproteobacteria</taxon>
        <taxon>Nitrosomonadales</taxon>
        <taxon>Thiobacillaceae</taxon>
        <taxon>Sulfuritortus</taxon>
    </lineage>
</organism>
<comment type="caution">
    <text evidence="5">The sequence shown here is derived from an EMBL/GenBank/DDBJ whole genome shotgun (WGS) entry which is preliminary data.</text>
</comment>
<dbReference type="EMBL" id="SLZY01000003">
    <property type="protein sequence ID" value="TCS72996.1"/>
    <property type="molecule type" value="Genomic_DNA"/>
</dbReference>
<dbReference type="GO" id="GO:0016887">
    <property type="term" value="F:ATP hydrolysis activity"/>
    <property type="evidence" value="ECO:0007669"/>
    <property type="project" value="InterPro"/>
</dbReference>
<dbReference type="Pfam" id="PF07726">
    <property type="entry name" value="AAA_3"/>
    <property type="match status" value="1"/>
</dbReference>
<dbReference type="Gene3D" id="3.40.50.300">
    <property type="entry name" value="P-loop containing nucleotide triphosphate hydrolases"/>
    <property type="match status" value="1"/>
</dbReference>
<reference evidence="5 6" key="1">
    <citation type="submission" date="2019-03" db="EMBL/GenBank/DDBJ databases">
        <title>Genomic Encyclopedia of Type Strains, Phase IV (KMG-IV): sequencing the most valuable type-strain genomes for metagenomic binning, comparative biology and taxonomic classification.</title>
        <authorList>
            <person name="Goeker M."/>
        </authorList>
    </citation>
    <scope>NUCLEOTIDE SEQUENCE [LARGE SCALE GENOMIC DNA]</scope>
    <source>
        <strain evidence="5 6">DSM 103923</strain>
    </source>
</reference>
<evidence type="ECO:0000256" key="2">
    <source>
        <dbReference type="ARBA" id="ARBA00022840"/>
    </source>
</evidence>
<keyword evidence="1" id="KW-0547">Nucleotide-binding</keyword>
<dbReference type="InterPro" id="IPR050764">
    <property type="entry name" value="CbbQ/NirQ/NorQ/GpvN"/>
</dbReference>
<comment type="similarity">
    <text evidence="3">Belongs to the MoxR family.</text>
</comment>
<evidence type="ECO:0000256" key="3">
    <source>
        <dbReference type="ARBA" id="ARBA00061607"/>
    </source>
</evidence>
<keyword evidence="2" id="KW-0067">ATP-binding</keyword>
<dbReference type="Pfam" id="PF17863">
    <property type="entry name" value="AAA_lid_2"/>
    <property type="match status" value="1"/>
</dbReference>
<dbReference type="RefSeq" id="WP_126462114.1">
    <property type="nucleotide sequence ID" value="NZ_AP018721.1"/>
</dbReference>
<sequence length="304" mass="33204">MKTELAQALAQINRVVLGKEHQVRLCLACLLARGHLLIEDTPGVGKTTLAHTLAVTLGLQFHRIQFTSDLLPADLLGAAIYDRERGSFSFHPGPIFAQVILADEINRASPKSQSALLEAMEEGRVTIEGETRELPKPFFVIATQNPVEQAGVFPLPESQLDRFLMRIRLGYPDHAAERALLRGENRRDLLAQLAPVLDPAGFIALQQAVQSLHVSEALLDYVQALIDTTRRDLRFAGGLSPRAGLALLHAAQGWAYLDGRDFVQPEDIQAVLGPVVGHRLHPASGIEAAEPEWAAQVLMEVAIP</sequence>
<dbReference type="Proteomes" id="UP000295135">
    <property type="component" value="Unassembled WGS sequence"/>
</dbReference>
<accession>A0A4R3K097</accession>
<feature type="domain" description="AAA+ ATPase" evidence="4">
    <location>
        <begin position="32"/>
        <end position="173"/>
    </location>
</feature>
<dbReference type="CDD" id="cd00009">
    <property type="entry name" value="AAA"/>
    <property type="match status" value="1"/>
</dbReference>
<dbReference type="InterPro" id="IPR003593">
    <property type="entry name" value="AAA+_ATPase"/>
</dbReference>
<dbReference type="PANTHER" id="PTHR42759">
    <property type="entry name" value="MOXR FAMILY PROTEIN"/>
    <property type="match status" value="1"/>
</dbReference>
<keyword evidence="6" id="KW-1185">Reference proteome</keyword>
<evidence type="ECO:0000259" key="4">
    <source>
        <dbReference type="SMART" id="SM00382"/>
    </source>
</evidence>
<dbReference type="SUPFAM" id="SSF52540">
    <property type="entry name" value="P-loop containing nucleoside triphosphate hydrolases"/>
    <property type="match status" value="1"/>
</dbReference>
<proteinExistence type="inferred from homology"/>
<evidence type="ECO:0000313" key="5">
    <source>
        <dbReference type="EMBL" id="TCS72996.1"/>
    </source>
</evidence>
<dbReference type="InterPro" id="IPR011703">
    <property type="entry name" value="ATPase_AAA-3"/>
</dbReference>
<dbReference type="PANTHER" id="PTHR42759:SF5">
    <property type="entry name" value="METHANOL DEHYDROGENASE REGULATOR"/>
    <property type="match status" value="1"/>
</dbReference>
<protein>
    <submittedName>
        <fullName evidence="5">MoxR-like ATPase</fullName>
    </submittedName>
</protein>
<dbReference type="InterPro" id="IPR027417">
    <property type="entry name" value="P-loop_NTPase"/>
</dbReference>
<dbReference type="PIRSF" id="PIRSF002849">
    <property type="entry name" value="AAA_ATPase_chaperone_MoxR_prd"/>
    <property type="match status" value="1"/>
</dbReference>
<dbReference type="OrthoDB" id="9808397at2"/>